<dbReference type="EMBL" id="QBKI01000001">
    <property type="protein sequence ID" value="PTX22576.1"/>
    <property type="molecule type" value="Genomic_DNA"/>
</dbReference>
<dbReference type="GO" id="GO:0043565">
    <property type="term" value="F:sequence-specific DNA binding"/>
    <property type="evidence" value="ECO:0007669"/>
    <property type="project" value="TreeGrafter"/>
</dbReference>
<dbReference type="Pfam" id="PF01797">
    <property type="entry name" value="Y1_Tnp"/>
    <property type="match status" value="1"/>
</dbReference>
<protein>
    <submittedName>
        <fullName evidence="2">REP element-mobilizing transposase RayT</fullName>
    </submittedName>
</protein>
<feature type="domain" description="Transposase IS200-like" evidence="1">
    <location>
        <begin position="19"/>
        <end position="158"/>
    </location>
</feature>
<dbReference type="AlphaFoldDB" id="A0A2T5YTG2"/>
<dbReference type="PANTHER" id="PTHR36966">
    <property type="entry name" value="REP-ASSOCIATED TYROSINE TRANSPOSASE"/>
    <property type="match status" value="1"/>
</dbReference>
<dbReference type="InterPro" id="IPR002686">
    <property type="entry name" value="Transposase_17"/>
</dbReference>
<organism evidence="2 3">
    <name type="scientific">Pontibacter mucosus</name>
    <dbReference type="NCBI Taxonomy" id="1649266"/>
    <lineage>
        <taxon>Bacteria</taxon>
        <taxon>Pseudomonadati</taxon>
        <taxon>Bacteroidota</taxon>
        <taxon>Cytophagia</taxon>
        <taxon>Cytophagales</taxon>
        <taxon>Hymenobacteraceae</taxon>
        <taxon>Pontibacter</taxon>
    </lineage>
</organism>
<dbReference type="NCBIfam" id="NF047646">
    <property type="entry name" value="REP_Tyr_transpos"/>
    <property type="match status" value="1"/>
</dbReference>
<comment type="caution">
    <text evidence="2">The sequence shown here is derived from an EMBL/GenBank/DDBJ whole genome shotgun (WGS) entry which is preliminary data.</text>
</comment>
<dbReference type="GO" id="GO:0004803">
    <property type="term" value="F:transposase activity"/>
    <property type="evidence" value="ECO:0007669"/>
    <property type="project" value="InterPro"/>
</dbReference>
<accession>A0A2T5YTG2</accession>
<name>A0A2T5YTG2_9BACT</name>
<reference evidence="2 3" key="1">
    <citation type="submission" date="2018-04" db="EMBL/GenBank/DDBJ databases">
        <title>Genomic Encyclopedia of Archaeal and Bacterial Type Strains, Phase II (KMG-II): from individual species to whole genera.</title>
        <authorList>
            <person name="Goeker M."/>
        </authorList>
    </citation>
    <scope>NUCLEOTIDE SEQUENCE [LARGE SCALE GENOMIC DNA]</scope>
    <source>
        <strain evidence="2 3">DSM 100162</strain>
    </source>
</reference>
<dbReference type="InterPro" id="IPR052715">
    <property type="entry name" value="RAYT_transposase"/>
</dbReference>
<keyword evidence="3" id="KW-1185">Reference proteome</keyword>
<evidence type="ECO:0000313" key="3">
    <source>
        <dbReference type="Proteomes" id="UP000244225"/>
    </source>
</evidence>
<proteinExistence type="predicted"/>
<dbReference type="SMART" id="SM01321">
    <property type="entry name" value="Y1_Tnp"/>
    <property type="match status" value="1"/>
</dbReference>
<evidence type="ECO:0000313" key="2">
    <source>
        <dbReference type="EMBL" id="PTX22576.1"/>
    </source>
</evidence>
<dbReference type="PANTHER" id="PTHR36966:SF1">
    <property type="entry name" value="REP-ASSOCIATED TYROSINE TRANSPOSASE"/>
    <property type="match status" value="1"/>
</dbReference>
<dbReference type="SUPFAM" id="SSF143422">
    <property type="entry name" value="Transposase IS200-like"/>
    <property type="match status" value="1"/>
</dbReference>
<evidence type="ECO:0000259" key="1">
    <source>
        <dbReference type="SMART" id="SM01321"/>
    </source>
</evidence>
<dbReference type="Proteomes" id="UP000244225">
    <property type="component" value="Unassembled WGS sequence"/>
</dbReference>
<dbReference type="GO" id="GO:0006313">
    <property type="term" value="P:DNA transposition"/>
    <property type="evidence" value="ECO:0007669"/>
    <property type="project" value="InterPro"/>
</dbReference>
<sequence length="187" mass="22124">MFLHTGQLDYIMSEYRKTTPDDLYFITLTVVGWVDVFSRKEYKDILVENLRHCQQKEGLEIFAYVIMTNHLHLVVRRQDGNLTELLGRFKSYTAKKILDSLENNLQESRREWLLYLFSYLAKANKQYGKYHFWSYKNHPVLLHTNAIIDQKVDYIHQNPVRAGLVTEPEHYVYSSACTDSPLKVSEL</sequence>
<dbReference type="Gene3D" id="3.30.70.1290">
    <property type="entry name" value="Transposase IS200-like"/>
    <property type="match status" value="1"/>
</dbReference>
<gene>
    <name evidence="2" type="ORF">C8N40_101402</name>
</gene>
<dbReference type="InterPro" id="IPR036515">
    <property type="entry name" value="Transposase_17_sf"/>
</dbReference>